<dbReference type="PANTHER" id="PTHR16441:SF0">
    <property type="entry name" value="COILED-COIL DOMAIN-CONTAINING PROTEIN 93"/>
    <property type="match status" value="1"/>
</dbReference>
<keyword evidence="7" id="KW-1185">Reference proteome</keyword>
<feature type="domain" description="CCDC93 coiled-coil" evidence="4">
    <location>
        <begin position="175"/>
        <end position="611"/>
    </location>
</feature>
<dbReference type="InterPro" id="IPR019159">
    <property type="entry name" value="CCDC93_CC"/>
</dbReference>
<reference evidence="6" key="3">
    <citation type="submission" date="2025-09" db="UniProtKB">
        <authorList>
            <consortium name="Ensembl"/>
        </authorList>
    </citation>
    <scope>IDENTIFICATION</scope>
</reference>
<dbReference type="Ensembl" id="ENSMUNT00000002771.2">
    <property type="protein sequence ID" value="ENSMUNP00000002342.2"/>
    <property type="gene ID" value="ENSMUNG00000002073.2"/>
</dbReference>
<evidence type="ECO:0000256" key="1">
    <source>
        <dbReference type="ARBA" id="ARBA00007219"/>
    </source>
</evidence>
<accession>A0A8C6IVA3</accession>
<dbReference type="AlphaFoldDB" id="A0A8C6IVA3"/>
<dbReference type="Pfam" id="PF21673">
    <property type="entry name" value="CCDC93_N"/>
    <property type="match status" value="1"/>
</dbReference>
<keyword evidence="3" id="KW-0175">Coiled coil</keyword>
<dbReference type="InterPro" id="IPR048747">
    <property type="entry name" value="CCDC93_N"/>
</dbReference>
<dbReference type="PANTHER" id="PTHR16441">
    <property type="entry name" value="FIDIPIDINE"/>
    <property type="match status" value="1"/>
</dbReference>
<evidence type="ECO:0000313" key="7">
    <source>
        <dbReference type="Proteomes" id="UP000694405"/>
    </source>
</evidence>
<evidence type="ECO:0000313" key="6">
    <source>
        <dbReference type="Ensembl" id="ENSMUNP00000002342.2"/>
    </source>
</evidence>
<dbReference type="Pfam" id="PF09762">
    <property type="entry name" value="CCDC93_CC"/>
    <property type="match status" value="1"/>
</dbReference>
<dbReference type="GO" id="GO:0006893">
    <property type="term" value="P:Golgi to plasma membrane transport"/>
    <property type="evidence" value="ECO:0007669"/>
    <property type="project" value="TreeGrafter"/>
</dbReference>
<feature type="domain" description="CCDC93 N-terminal" evidence="5">
    <location>
        <begin position="21"/>
        <end position="128"/>
    </location>
</feature>
<reference evidence="6" key="1">
    <citation type="submission" date="2020-03" db="EMBL/GenBank/DDBJ databases">
        <title>Melopsittacus undulatus (budgerigar) genome, bMelUnd1, maternal haplotype with Z.</title>
        <authorList>
            <person name="Gedman G."/>
            <person name="Mountcastle J."/>
            <person name="Haase B."/>
            <person name="Formenti G."/>
            <person name="Wright T."/>
            <person name="Apodaca J."/>
            <person name="Pelan S."/>
            <person name="Chow W."/>
            <person name="Rhie A."/>
            <person name="Howe K."/>
            <person name="Fedrigo O."/>
            <person name="Jarvis E.D."/>
        </authorList>
    </citation>
    <scope>NUCLEOTIDE SEQUENCE [LARGE SCALE GENOMIC DNA]</scope>
</reference>
<evidence type="ECO:0000256" key="3">
    <source>
        <dbReference type="ARBA" id="ARBA00023054"/>
    </source>
</evidence>
<dbReference type="Proteomes" id="UP000694405">
    <property type="component" value="Chromosome 4"/>
</dbReference>
<proteinExistence type="inferred from homology"/>
<evidence type="ECO:0000259" key="4">
    <source>
        <dbReference type="Pfam" id="PF09762"/>
    </source>
</evidence>
<evidence type="ECO:0000256" key="2">
    <source>
        <dbReference type="ARBA" id="ARBA00016765"/>
    </source>
</evidence>
<dbReference type="InterPro" id="IPR039116">
    <property type="entry name" value="CCDC93"/>
</dbReference>
<organism evidence="6 7">
    <name type="scientific">Melopsittacus undulatus</name>
    <name type="common">Budgerigar</name>
    <name type="synonym">Psittacus undulatus</name>
    <dbReference type="NCBI Taxonomy" id="13146"/>
    <lineage>
        <taxon>Eukaryota</taxon>
        <taxon>Metazoa</taxon>
        <taxon>Chordata</taxon>
        <taxon>Craniata</taxon>
        <taxon>Vertebrata</taxon>
        <taxon>Euteleostomi</taxon>
        <taxon>Archelosauria</taxon>
        <taxon>Archosauria</taxon>
        <taxon>Dinosauria</taxon>
        <taxon>Saurischia</taxon>
        <taxon>Theropoda</taxon>
        <taxon>Coelurosauria</taxon>
        <taxon>Aves</taxon>
        <taxon>Neognathae</taxon>
        <taxon>Neoaves</taxon>
        <taxon>Telluraves</taxon>
        <taxon>Australaves</taxon>
        <taxon>Psittaciformes</taxon>
        <taxon>Psittaculidae</taxon>
        <taxon>Melopsittacus</taxon>
    </lineage>
</organism>
<name>A0A8C6IVA3_MELUD</name>
<comment type="similarity">
    <text evidence="1">Belongs to the CCDC93 family.</text>
</comment>
<accession>A0A8V5G742</accession>
<protein>
    <recommendedName>
        <fullName evidence="2">Coiled-coil domain-containing protein 93</fullName>
    </recommendedName>
</protein>
<dbReference type="OrthoDB" id="16092at2759"/>
<evidence type="ECO:0000259" key="5">
    <source>
        <dbReference type="Pfam" id="PF21673"/>
    </source>
</evidence>
<gene>
    <name evidence="6" type="primary">LOC101878424</name>
</gene>
<reference evidence="6" key="2">
    <citation type="submission" date="2025-08" db="UniProtKB">
        <authorList>
            <consortium name="Ensembl"/>
        </authorList>
    </citation>
    <scope>IDENTIFICATION</scope>
</reference>
<sequence>MVVPRGQEYQAPQEVETREDEEQNIKLTEILELLVAAGYFRARIKGLSPFDKVVGGMTWCITTCNFDIDVDLLFQENSTIGQKIALTEKIVSVLPKMKCPHRLEPHQIQGLDFIHIFPVVQWLVKRAIETREEMGDYIRSYSISQFQKTHRLPEDDEFMQRKEKAVKAVTDIFEVYKPQRKYKRQKGAEELLDEESKVHATLLEYGRRYGFSRQAGKTEQAEDKKLAVPPGLAAAGKAEPCDEDDLQAAEELRIKTLMTGMAAMATEEGKLTASTVGQIVGLQSDEIKQIVSEYAEKQSELSAEERPERLGAAQQHRRKVASLNKQILQKNKLLEELQAKCTDLQAKCTEAKKTLTEVKSYSEKLDKELAALEIIESQADSSVLQSLRALVAMNENLKSQEQEFKAHCREEMERLQQSIENLKAEAVENWEEQEPNKIIEQQYKTEKEKLQKIRLLLARRNREIAILQRKIDEVPSRAELTQYQKRFIELYSQVSATHKETKQFFTLYNTLDDKKVYLEKEVNLLNSIHDNFHQAMSSSGSREQFLRQMEQIVEGIKQNRMKMEKKKQENKMRRDQLNDEYLELLEKQRLYFKTVKEFKEECRKNEILLSKLKASSS</sequence>